<keyword evidence="1 5" id="KW-0489">Methyltransferase</keyword>
<evidence type="ECO:0000259" key="4">
    <source>
        <dbReference type="Pfam" id="PF08241"/>
    </source>
</evidence>
<feature type="domain" description="Methyltransferase type 11" evidence="4">
    <location>
        <begin position="56"/>
        <end position="154"/>
    </location>
</feature>
<evidence type="ECO:0000313" key="5">
    <source>
        <dbReference type="EMBL" id="NEE00169.1"/>
    </source>
</evidence>
<evidence type="ECO:0000313" key="6">
    <source>
        <dbReference type="Proteomes" id="UP000475214"/>
    </source>
</evidence>
<dbReference type="Pfam" id="PF08241">
    <property type="entry name" value="Methyltransf_11"/>
    <property type="match status" value="1"/>
</dbReference>
<comment type="caution">
    <text evidence="5">The sequence shown here is derived from an EMBL/GenBank/DDBJ whole genome shotgun (WGS) entry which is preliminary data.</text>
</comment>
<evidence type="ECO:0000256" key="3">
    <source>
        <dbReference type="ARBA" id="ARBA00022691"/>
    </source>
</evidence>
<accession>A0A6L9S4Z0</accession>
<protein>
    <submittedName>
        <fullName evidence="5">Class I SAM-dependent methyltransferase</fullName>
    </submittedName>
</protein>
<evidence type="ECO:0000256" key="1">
    <source>
        <dbReference type="ARBA" id="ARBA00022603"/>
    </source>
</evidence>
<name>A0A6L9S4Z0_9ACTN</name>
<dbReference type="GO" id="GO:0008757">
    <property type="term" value="F:S-adenosylmethionine-dependent methyltransferase activity"/>
    <property type="evidence" value="ECO:0007669"/>
    <property type="project" value="InterPro"/>
</dbReference>
<dbReference type="SUPFAM" id="SSF53335">
    <property type="entry name" value="S-adenosyl-L-methionine-dependent methyltransferases"/>
    <property type="match status" value="1"/>
</dbReference>
<dbReference type="Proteomes" id="UP000475214">
    <property type="component" value="Unassembled WGS sequence"/>
</dbReference>
<dbReference type="PANTHER" id="PTHR43464:SF19">
    <property type="entry name" value="UBIQUINONE BIOSYNTHESIS O-METHYLTRANSFERASE, MITOCHONDRIAL"/>
    <property type="match status" value="1"/>
</dbReference>
<gene>
    <name evidence="5" type="ORF">G1H10_08290</name>
</gene>
<reference evidence="5 6" key="1">
    <citation type="submission" date="2020-02" db="EMBL/GenBank/DDBJ databases">
        <authorList>
            <person name="Li X.-J."/>
            <person name="Han X.-M."/>
        </authorList>
    </citation>
    <scope>NUCLEOTIDE SEQUENCE [LARGE SCALE GENOMIC DNA]</scope>
    <source>
        <strain evidence="5 6">CCTCC AB 2017055</strain>
    </source>
</reference>
<dbReference type="RefSeq" id="WP_163735485.1">
    <property type="nucleotide sequence ID" value="NZ_JAAGOA010000005.1"/>
</dbReference>
<dbReference type="PANTHER" id="PTHR43464">
    <property type="entry name" value="METHYLTRANSFERASE"/>
    <property type="match status" value="1"/>
</dbReference>
<keyword evidence="6" id="KW-1185">Reference proteome</keyword>
<proteinExistence type="predicted"/>
<dbReference type="InterPro" id="IPR013216">
    <property type="entry name" value="Methyltransf_11"/>
</dbReference>
<dbReference type="CDD" id="cd02440">
    <property type="entry name" value="AdoMet_MTases"/>
    <property type="match status" value="1"/>
</dbReference>
<dbReference type="Gene3D" id="3.40.50.150">
    <property type="entry name" value="Vaccinia Virus protein VP39"/>
    <property type="match status" value="1"/>
</dbReference>
<keyword evidence="2 5" id="KW-0808">Transferase</keyword>
<evidence type="ECO:0000256" key="2">
    <source>
        <dbReference type="ARBA" id="ARBA00022679"/>
    </source>
</evidence>
<dbReference type="EMBL" id="JAAGOA010000005">
    <property type="protein sequence ID" value="NEE00169.1"/>
    <property type="molecule type" value="Genomic_DNA"/>
</dbReference>
<dbReference type="AlphaFoldDB" id="A0A6L9S4Z0"/>
<sequence length="248" mass="26344">MVADVPPAYDAARAQDYDAEQGHGFTLPGERECWLADVGLVLQPYASRLPADPLVLDIGCGTGKFTRLIRDVLGETFGRAPTVHGVDASDAMLEVARRRDTRKIEYRLADARTLTGPACYDLVVSCQVLDSFERPAELLDTWRRELLKPGGVLLTVLSFSAADGWTNRTSEQLDRQPLATVASIEPLVDATGRAGFGSISAGFLRTVSPLHGGASTGLVGPVGSRYYAVGYSVGGDGAVGDAQHPPGE</sequence>
<dbReference type="InterPro" id="IPR029063">
    <property type="entry name" value="SAM-dependent_MTases_sf"/>
</dbReference>
<organism evidence="5 6">
    <name type="scientific">Phytoactinopolyspora halotolerans</name>
    <dbReference type="NCBI Taxonomy" id="1981512"/>
    <lineage>
        <taxon>Bacteria</taxon>
        <taxon>Bacillati</taxon>
        <taxon>Actinomycetota</taxon>
        <taxon>Actinomycetes</taxon>
        <taxon>Jiangellales</taxon>
        <taxon>Jiangellaceae</taxon>
        <taxon>Phytoactinopolyspora</taxon>
    </lineage>
</organism>
<dbReference type="GO" id="GO:0032259">
    <property type="term" value="P:methylation"/>
    <property type="evidence" value="ECO:0007669"/>
    <property type="project" value="UniProtKB-KW"/>
</dbReference>
<keyword evidence="3" id="KW-0949">S-adenosyl-L-methionine</keyword>